<dbReference type="Proteomes" id="UP001595640">
    <property type="component" value="Unassembled WGS sequence"/>
</dbReference>
<keyword evidence="3" id="KW-1185">Reference proteome</keyword>
<evidence type="ECO:0000313" key="2">
    <source>
        <dbReference type="EMBL" id="MFC3293251.1"/>
    </source>
</evidence>
<organism evidence="2 3">
    <name type="scientific">Modicisalibacter luteus</name>
    <dbReference type="NCBI Taxonomy" id="453962"/>
    <lineage>
        <taxon>Bacteria</taxon>
        <taxon>Pseudomonadati</taxon>
        <taxon>Pseudomonadota</taxon>
        <taxon>Gammaproteobacteria</taxon>
        <taxon>Oceanospirillales</taxon>
        <taxon>Halomonadaceae</taxon>
        <taxon>Modicisalibacter</taxon>
    </lineage>
</organism>
<dbReference type="Gene3D" id="2.40.300.10">
    <property type="entry name" value="Head decoration protein D"/>
    <property type="match status" value="1"/>
</dbReference>
<dbReference type="InterPro" id="IPR004195">
    <property type="entry name" value="Head_decoration_D"/>
</dbReference>
<proteinExistence type="predicted"/>
<dbReference type="RefSeq" id="WP_019020578.1">
    <property type="nucleotide sequence ID" value="NZ_BMXD01000001.1"/>
</dbReference>
<evidence type="ECO:0000256" key="1">
    <source>
        <dbReference type="SAM" id="MobiDB-lite"/>
    </source>
</evidence>
<sequence>MAIHKEPRRAGEHVVSEANGARSREQATLAAGNCAAGTVLALNATGDYVPLDPVATDGTQTAKAVLYAPVDASTAPQPCVVHVRACEVHEEALTWPDGASQAQIDTATNDLVGLGVIVR</sequence>
<feature type="compositionally biased region" description="Basic and acidic residues" evidence="1">
    <location>
        <begin position="1"/>
        <end position="15"/>
    </location>
</feature>
<dbReference type="Pfam" id="PF02924">
    <property type="entry name" value="HDPD"/>
    <property type="match status" value="1"/>
</dbReference>
<accession>A0ABV7M2Y7</accession>
<name>A0ABV7M2Y7_9GAMM</name>
<dbReference type="EMBL" id="JBHRUH010000031">
    <property type="protein sequence ID" value="MFC3293251.1"/>
    <property type="molecule type" value="Genomic_DNA"/>
</dbReference>
<protein>
    <submittedName>
        <fullName evidence="2">Head decoration protein</fullName>
    </submittedName>
</protein>
<reference evidence="3" key="1">
    <citation type="journal article" date="2019" name="Int. J. Syst. Evol. Microbiol.">
        <title>The Global Catalogue of Microorganisms (GCM) 10K type strain sequencing project: providing services to taxonomists for standard genome sequencing and annotation.</title>
        <authorList>
            <consortium name="The Broad Institute Genomics Platform"/>
            <consortium name="The Broad Institute Genome Sequencing Center for Infectious Disease"/>
            <person name="Wu L."/>
            <person name="Ma J."/>
        </authorList>
    </citation>
    <scope>NUCLEOTIDE SEQUENCE [LARGE SCALE GENOMIC DNA]</scope>
    <source>
        <strain evidence="3">KCTC 12847</strain>
    </source>
</reference>
<evidence type="ECO:0000313" key="3">
    <source>
        <dbReference type="Proteomes" id="UP001595640"/>
    </source>
</evidence>
<comment type="caution">
    <text evidence="2">The sequence shown here is derived from an EMBL/GenBank/DDBJ whole genome shotgun (WGS) entry which is preliminary data.</text>
</comment>
<feature type="region of interest" description="Disordered" evidence="1">
    <location>
        <begin position="1"/>
        <end position="20"/>
    </location>
</feature>
<gene>
    <name evidence="2" type="ORF">ACFOEI_14435</name>
</gene>